<dbReference type="Gene3D" id="1.10.287.130">
    <property type="match status" value="1"/>
</dbReference>
<reference evidence="11 12" key="1">
    <citation type="submission" date="2024-02" db="EMBL/GenBank/DDBJ databases">
        <title>Full genome sequence of Nocardioides kribbensis.</title>
        <authorList>
            <person name="Poletto B.L."/>
            <person name="Silva G."/>
            <person name="Galante D."/>
            <person name="Campos K.R."/>
            <person name="Santos M.B.N."/>
            <person name="Sacchi C.T."/>
        </authorList>
    </citation>
    <scope>NUCLEOTIDE SEQUENCE [LARGE SCALE GENOMIC DNA]</scope>
    <source>
        <strain evidence="11 12">O4R</strain>
    </source>
</reference>
<dbReference type="Gene3D" id="3.30.450.40">
    <property type="match status" value="1"/>
</dbReference>
<dbReference type="InterPro" id="IPR036890">
    <property type="entry name" value="HATPase_C_sf"/>
</dbReference>
<dbReference type="PRINTS" id="PR00344">
    <property type="entry name" value="BCTRLSENSOR"/>
</dbReference>
<evidence type="ECO:0000256" key="1">
    <source>
        <dbReference type="ARBA" id="ARBA00000085"/>
    </source>
</evidence>
<evidence type="ECO:0000256" key="2">
    <source>
        <dbReference type="ARBA" id="ARBA00004236"/>
    </source>
</evidence>
<dbReference type="EC" id="2.7.13.3" evidence="3"/>
<dbReference type="PANTHER" id="PTHR42878">
    <property type="entry name" value="TWO-COMPONENT HISTIDINE KINASE"/>
    <property type="match status" value="1"/>
</dbReference>
<evidence type="ECO:0000313" key="11">
    <source>
        <dbReference type="EMBL" id="MEQ7846441.1"/>
    </source>
</evidence>
<dbReference type="InterPro" id="IPR029016">
    <property type="entry name" value="GAF-like_dom_sf"/>
</dbReference>
<comment type="catalytic activity">
    <reaction evidence="1">
        <text>ATP + protein L-histidine = ADP + protein N-phospho-L-histidine.</text>
        <dbReference type="EC" id="2.7.13.3"/>
    </reaction>
</comment>
<keyword evidence="5" id="KW-0808">Transferase</keyword>
<feature type="region of interest" description="Disordered" evidence="9">
    <location>
        <begin position="1"/>
        <end position="24"/>
    </location>
</feature>
<evidence type="ECO:0000313" key="12">
    <source>
        <dbReference type="Proteomes" id="UP001482520"/>
    </source>
</evidence>
<evidence type="ECO:0000256" key="9">
    <source>
        <dbReference type="SAM" id="MobiDB-lite"/>
    </source>
</evidence>
<evidence type="ECO:0000256" key="4">
    <source>
        <dbReference type="ARBA" id="ARBA00022553"/>
    </source>
</evidence>
<dbReference type="Gene3D" id="3.30.565.10">
    <property type="entry name" value="Histidine kinase-like ATPase, C-terminal domain"/>
    <property type="match status" value="1"/>
</dbReference>
<dbReference type="GO" id="GO:0016301">
    <property type="term" value="F:kinase activity"/>
    <property type="evidence" value="ECO:0007669"/>
    <property type="project" value="UniProtKB-KW"/>
</dbReference>
<accession>A0ABV1NVA0</accession>
<dbReference type="Pfam" id="PF01590">
    <property type="entry name" value="GAF"/>
    <property type="match status" value="1"/>
</dbReference>
<dbReference type="InterPro" id="IPR005467">
    <property type="entry name" value="His_kinase_dom"/>
</dbReference>
<evidence type="ECO:0000256" key="6">
    <source>
        <dbReference type="ARBA" id="ARBA00022777"/>
    </source>
</evidence>
<dbReference type="SMART" id="SM00388">
    <property type="entry name" value="HisKA"/>
    <property type="match status" value="1"/>
</dbReference>
<dbReference type="InterPro" id="IPR004358">
    <property type="entry name" value="Sig_transdc_His_kin-like_C"/>
</dbReference>
<dbReference type="CDD" id="cd00082">
    <property type="entry name" value="HisKA"/>
    <property type="match status" value="1"/>
</dbReference>
<dbReference type="SMART" id="SM00065">
    <property type="entry name" value="GAF"/>
    <property type="match status" value="1"/>
</dbReference>
<dbReference type="Pfam" id="PF02518">
    <property type="entry name" value="HATPase_c"/>
    <property type="match status" value="1"/>
</dbReference>
<dbReference type="PROSITE" id="PS50109">
    <property type="entry name" value="HIS_KIN"/>
    <property type="match status" value="1"/>
</dbReference>
<comment type="subcellular location">
    <subcellularLocation>
        <location evidence="2">Cell membrane</location>
    </subcellularLocation>
</comment>
<feature type="compositionally biased region" description="Polar residues" evidence="9">
    <location>
        <begin position="1"/>
        <end position="10"/>
    </location>
</feature>
<organism evidence="11 12">
    <name type="scientific">Nocardioides kribbensis</name>
    <dbReference type="NCBI Taxonomy" id="305517"/>
    <lineage>
        <taxon>Bacteria</taxon>
        <taxon>Bacillati</taxon>
        <taxon>Actinomycetota</taxon>
        <taxon>Actinomycetes</taxon>
        <taxon>Propionibacteriales</taxon>
        <taxon>Nocardioidaceae</taxon>
        <taxon>Nocardioides</taxon>
    </lineage>
</organism>
<dbReference type="SUPFAM" id="SSF47384">
    <property type="entry name" value="Homodimeric domain of signal transducing histidine kinase"/>
    <property type="match status" value="1"/>
</dbReference>
<dbReference type="InterPro" id="IPR036097">
    <property type="entry name" value="HisK_dim/P_sf"/>
</dbReference>
<dbReference type="Pfam" id="PF00512">
    <property type="entry name" value="HisKA"/>
    <property type="match status" value="1"/>
</dbReference>
<dbReference type="InterPro" id="IPR003018">
    <property type="entry name" value="GAF"/>
</dbReference>
<sequence length="434" mass="46417">MSLSEQSRTQPAPPVAPDGDGSALDRQRVVEIDRYQVLVDPPRDDLVALVEVAAQVADVPMATINLISDTSQHQIATKGFDASVCSREDSMCAAVFHEDEPVVVADASQDERFKDNPFVTGVLGAVRFYATHQLTTPGGVVIGTLCVFDTVPRELSSAQEGALTKLADRVVDLLELELRSRELAASVVELEGARVELERSNQQLAAFAGQVSHDLRNPLTAVAMSLSMIEEEVDPESDDLQFLVRRARGGATRMQSMIDDLLAFARVGAELTREPVDLDEVAAEVHEDLETALVGAELTIDPLPTVPGDHVQLRAVLQNLVANAAKFTRPGQPARIEVRARPTVVLGPGVADPLDPEAGQGVDGWRVEVVDHGIGIPAEQRDRVFEPLARVATQVPGFGIGLATVRRIVEAHGGDIGVTETAGGGATVWFALPL</sequence>
<evidence type="ECO:0000256" key="3">
    <source>
        <dbReference type="ARBA" id="ARBA00012438"/>
    </source>
</evidence>
<keyword evidence="6 11" id="KW-0418">Kinase</keyword>
<dbReference type="SUPFAM" id="SSF55781">
    <property type="entry name" value="GAF domain-like"/>
    <property type="match status" value="1"/>
</dbReference>
<dbReference type="EMBL" id="JBEGDP010000003">
    <property type="protein sequence ID" value="MEQ7846441.1"/>
    <property type="molecule type" value="Genomic_DNA"/>
</dbReference>
<gene>
    <name evidence="11" type="ORF">V6R90_04055</name>
</gene>
<keyword evidence="12" id="KW-1185">Reference proteome</keyword>
<dbReference type="SUPFAM" id="SSF55874">
    <property type="entry name" value="ATPase domain of HSP90 chaperone/DNA topoisomerase II/histidine kinase"/>
    <property type="match status" value="1"/>
</dbReference>
<evidence type="ECO:0000256" key="5">
    <source>
        <dbReference type="ARBA" id="ARBA00022679"/>
    </source>
</evidence>
<dbReference type="PANTHER" id="PTHR42878:SF15">
    <property type="entry name" value="BACTERIOPHYTOCHROME"/>
    <property type="match status" value="1"/>
</dbReference>
<dbReference type="RefSeq" id="WP_349803865.1">
    <property type="nucleotide sequence ID" value="NZ_JBEGDP010000003.1"/>
</dbReference>
<keyword evidence="7" id="KW-0902">Two-component regulatory system</keyword>
<dbReference type="SMART" id="SM00387">
    <property type="entry name" value="HATPase_c"/>
    <property type="match status" value="1"/>
</dbReference>
<dbReference type="InterPro" id="IPR003661">
    <property type="entry name" value="HisK_dim/P_dom"/>
</dbReference>
<protein>
    <recommendedName>
        <fullName evidence="8">Sensor-like histidine kinase SenX3</fullName>
        <ecNumber evidence="3">2.7.13.3</ecNumber>
    </recommendedName>
</protein>
<dbReference type="InterPro" id="IPR003594">
    <property type="entry name" value="HATPase_dom"/>
</dbReference>
<proteinExistence type="predicted"/>
<evidence type="ECO:0000259" key="10">
    <source>
        <dbReference type="PROSITE" id="PS50109"/>
    </source>
</evidence>
<evidence type="ECO:0000256" key="8">
    <source>
        <dbReference type="ARBA" id="ARBA00039401"/>
    </source>
</evidence>
<dbReference type="InterPro" id="IPR050351">
    <property type="entry name" value="BphY/WalK/GraS-like"/>
</dbReference>
<comment type="caution">
    <text evidence="11">The sequence shown here is derived from an EMBL/GenBank/DDBJ whole genome shotgun (WGS) entry which is preliminary data.</text>
</comment>
<evidence type="ECO:0000256" key="7">
    <source>
        <dbReference type="ARBA" id="ARBA00023012"/>
    </source>
</evidence>
<feature type="domain" description="Histidine kinase" evidence="10">
    <location>
        <begin position="210"/>
        <end position="434"/>
    </location>
</feature>
<keyword evidence="4" id="KW-0597">Phosphoprotein</keyword>
<dbReference type="Proteomes" id="UP001482520">
    <property type="component" value="Unassembled WGS sequence"/>
</dbReference>
<name>A0ABV1NVA0_9ACTN</name>